<protein>
    <submittedName>
        <fullName evidence="1">DUF4893 domain-containing protein</fullName>
    </submittedName>
</protein>
<reference evidence="1 2" key="1">
    <citation type="submission" date="2021-01" db="EMBL/GenBank/DDBJ databases">
        <title>Biogeographic distribution of Paracoccus.</title>
        <authorList>
            <person name="Hollensteiner J."/>
            <person name="Leineberger J."/>
            <person name="Brinkhoff T."/>
            <person name="Daniel R."/>
        </authorList>
    </citation>
    <scope>NUCLEOTIDE SEQUENCE [LARGE SCALE GENOMIC DNA]</scope>
    <source>
        <strain evidence="1 2">LMG25392</strain>
    </source>
</reference>
<keyword evidence="2" id="KW-1185">Reference proteome</keyword>
<proteinExistence type="predicted"/>
<dbReference type="EMBL" id="CP067134">
    <property type="protein sequence ID" value="WCR09464.1"/>
    <property type="molecule type" value="Genomic_DNA"/>
</dbReference>
<gene>
    <name evidence="1" type="ORF">JHW45_10025</name>
</gene>
<dbReference type="RefSeq" id="WP_272857573.1">
    <property type="nucleotide sequence ID" value="NZ_CP067134.1"/>
</dbReference>
<dbReference type="Proteomes" id="UP001218412">
    <property type="component" value="Chromosome"/>
</dbReference>
<evidence type="ECO:0000313" key="2">
    <source>
        <dbReference type="Proteomes" id="UP001218412"/>
    </source>
</evidence>
<sequence length="172" mass="18291">MRADDAARLAAFDAKPTQALLSAFAHGSPDDVAILSDALRGAGWPAEQALATLPGDWTCQTIKLGGLLPIVVYAPFRCRIDEAGGFEKLSGSQRTRGHLSIRDGRVIYLGTGFVAGDTPPDYAALPDHVDPGAMPQFMPEIGIVQVTGPDAARVLLPLPHLESDLNLLVLRR</sequence>
<organism evidence="1 2">
    <name type="scientific">Paracoccus stylophorae</name>
    <dbReference type="NCBI Taxonomy" id="659350"/>
    <lineage>
        <taxon>Bacteria</taxon>
        <taxon>Pseudomonadati</taxon>
        <taxon>Pseudomonadota</taxon>
        <taxon>Alphaproteobacteria</taxon>
        <taxon>Rhodobacterales</taxon>
        <taxon>Paracoccaceae</taxon>
        <taxon>Paracoccus</taxon>
    </lineage>
</organism>
<accession>A0ABY7SR08</accession>
<dbReference type="Pfam" id="PF16233">
    <property type="entry name" value="DUF4893"/>
    <property type="match status" value="1"/>
</dbReference>
<name>A0ABY7SR08_9RHOB</name>
<dbReference type="InterPro" id="IPR032609">
    <property type="entry name" value="DUF4893"/>
</dbReference>
<evidence type="ECO:0000313" key="1">
    <source>
        <dbReference type="EMBL" id="WCR09464.1"/>
    </source>
</evidence>